<organism evidence="1 2">
    <name type="scientific">Umezakia ovalisporum FSS-62</name>
    <dbReference type="NCBI Taxonomy" id="2971776"/>
    <lineage>
        <taxon>Bacteria</taxon>
        <taxon>Bacillati</taxon>
        <taxon>Cyanobacteriota</taxon>
        <taxon>Cyanophyceae</taxon>
        <taxon>Nostocales</taxon>
        <taxon>Nodulariaceae</taxon>
        <taxon>Umezakia</taxon>
    </lineage>
</organism>
<proteinExistence type="predicted"/>
<dbReference type="Proteomes" id="UP001159370">
    <property type="component" value="Unassembled WGS sequence"/>
</dbReference>
<gene>
    <name evidence="1" type="ORF">NWP23_07840</name>
</gene>
<dbReference type="EMBL" id="JANQDL010000053">
    <property type="protein sequence ID" value="MDH6063680.1"/>
    <property type="molecule type" value="Genomic_DNA"/>
</dbReference>
<accession>A0AA43GYW5</accession>
<sequence>MRISIILKCDRSQGVTSAQAKHLGLSQQFNNSFVVFAQLGTVVFVKLETPLT</sequence>
<reference evidence="1 2" key="1">
    <citation type="journal article" date="2023" name="J. Phycol.">
        <title>Chrysosporum ovalisporum is synonymous with the true-branching cyanobacterium Umezakia natans (Nostocales/Aphanizomenonaceae).</title>
        <authorList>
            <person name="McGregor G.B."/>
            <person name="Sendall B.C."/>
            <person name="Niiyama Y."/>
            <person name="Tuji A."/>
            <person name="Willis A."/>
        </authorList>
    </citation>
    <scope>NUCLEOTIDE SEQUENCE [LARGE SCALE GENOMIC DNA]</scope>
    <source>
        <strain evidence="1 2">FSS-62</strain>
    </source>
</reference>
<protein>
    <submittedName>
        <fullName evidence="1">Uncharacterized protein</fullName>
    </submittedName>
</protein>
<dbReference type="RefSeq" id="WP_280650912.1">
    <property type="nucleotide sequence ID" value="NZ_JANQDL010000053.1"/>
</dbReference>
<dbReference type="AlphaFoldDB" id="A0AA43GYW5"/>
<evidence type="ECO:0000313" key="1">
    <source>
        <dbReference type="EMBL" id="MDH6063680.1"/>
    </source>
</evidence>
<comment type="caution">
    <text evidence="1">The sequence shown here is derived from an EMBL/GenBank/DDBJ whole genome shotgun (WGS) entry which is preliminary data.</text>
</comment>
<evidence type="ECO:0000313" key="2">
    <source>
        <dbReference type="Proteomes" id="UP001159370"/>
    </source>
</evidence>
<name>A0AA43GYW5_9CYAN</name>